<evidence type="ECO:0000256" key="1">
    <source>
        <dbReference type="SAM" id="SignalP"/>
    </source>
</evidence>
<accession>A0A9P8KXK0</accession>
<protein>
    <submittedName>
        <fullName evidence="2">Uncharacterized protein</fullName>
    </submittedName>
</protein>
<sequence>MLSFLLFSILARIYTVNNYPRHRNYGFGPLRSEDAHSWLIQDQVTADKAPPGSAFGLVGSPLPSLKGNYTRLASLETNKTGFGAVFLLAPVLHLLSLLHDLVPILEAMTVAKASVEKFRSAQASSDLLSVAHEGDGAAVLVERDGNTTRKGEILAFAPDLEVAVVAEVRAHVFYRGQVERASDADQLEGVLFAAVVADVDAVFFYVRAALADGVGRDFVLAELGVSKF</sequence>
<proteinExistence type="predicted"/>
<gene>
    <name evidence="2" type="ORF">TsFJ059_000784</name>
</gene>
<keyword evidence="3" id="KW-1185">Reference proteome</keyword>
<evidence type="ECO:0000313" key="2">
    <source>
        <dbReference type="EMBL" id="KAH0532043.1"/>
    </source>
</evidence>
<reference evidence="2 3" key="1">
    <citation type="submission" date="2021-08" db="EMBL/GenBank/DDBJ databases">
        <title>The highly contiguous genome resource for Trichoderma semiorbis FJ059, a fungal antagonistic to plant pathogens.</title>
        <authorList>
            <person name="Liu T."/>
        </authorList>
    </citation>
    <scope>NUCLEOTIDE SEQUENCE [LARGE SCALE GENOMIC DNA]</scope>
    <source>
        <strain evidence="2 3">FJ059</strain>
    </source>
</reference>
<comment type="caution">
    <text evidence="2">The sequence shown here is derived from an EMBL/GenBank/DDBJ whole genome shotgun (WGS) entry which is preliminary data.</text>
</comment>
<feature type="chain" id="PRO_5040207438" evidence="1">
    <location>
        <begin position="16"/>
        <end position="228"/>
    </location>
</feature>
<feature type="signal peptide" evidence="1">
    <location>
        <begin position="1"/>
        <end position="15"/>
    </location>
</feature>
<organism evidence="2 3">
    <name type="scientific">Trichoderma semiorbis</name>
    <dbReference type="NCBI Taxonomy" id="1491008"/>
    <lineage>
        <taxon>Eukaryota</taxon>
        <taxon>Fungi</taxon>
        <taxon>Dikarya</taxon>
        <taxon>Ascomycota</taxon>
        <taxon>Pezizomycotina</taxon>
        <taxon>Sordariomycetes</taxon>
        <taxon>Hypocreomycetidae</taxon>
        <taxon>Hypocreales</taxon>
        <taxon>Hypocreaceae</taxon>
        <taxon>Trichoderma</taxon>
    </lineage>
</organism>
<dbReference type="AlphaFoldDB" id="A0A9P8KXK0"/>
<evidence type="ECO:0000313" key="3">
    <source>
        <dbReference type="Proteomes" id="UP000826573"/>
    </source>
</evidence>
<dbReference type="Proteomes" id="UP000826573">
    <property type="component" value="Unassembled WGS sequence"/>
</dbReference>
<name>A0A9P8KXK0_9HYPO</name>
<dbReference type="EMBL" id="JAIMJC010000001">
    <property type="protein sequence ID" value="KAH0532043.1"/>
    <property type="molecule type" value="Genomic_DNA"/>
</dbReference>
<keyword evidence="1" id="KW-0732">Signal</keyword>